<dbReference type="Pfam" id="PF04351">
    <property type="entry name" value="PilP"/>
    <property type="match status" value="1"/>
</dbReference>
<comment type="caution">
    <text evidence="2">The sequence shown here is derived from an EMBL/GenBank/DDBJ whole genome shotgun (WGS) entry which is preliminary data.</text>
</comment>
<dbReference type="InterPro" id="IPR007446">
    <property type="entry name" value="PilP"/>
</dbReference>
<keyword evidence="3" id="KW-1185">Reference proteome</keyword>
<evidence type="ECO:0000256" key="1">
    <source>
        <dbReference type="SAM" id="MobiDB-lite"/>
    </source>
</evidence>
<dbReference type="EMBL" id="JABXWD010000032">
    <property type="protein sequence ID" value="MBV6340566.1"/>
    <property type="molecule type" value="Genomic_DNA"/>
</dbReference>
<evidence type="ECO:0000313" key="3">
    <source>
        <dbReference type="Proteomes" id="UP001196980"/>
    </source>
</evidence>
<feature type="compositionally biased region" description="Low complexity" evidence="1">
    <location>
        <begin position="42"/>
        <end position="51"/>
    </location>
</feature>
<gene>
    <name evidence="2" type="ORF">HWQ67_03100</name>
</gene>
<feature type="region of interest" description="Disordered" evidence="1">
    <location>
        <begin position="42"/>
        <end position="62"/>
    </location>
</feature>
<protein>
    <submittedName>
        <fullName evidence="2">Pilus assembly protein PilP</fullName>
    </submittedName>
</protein>
<dbReference type="Proteomes" id="UP001196980">
    <property type="component" value="Unassembled WGS sequence"/>
</dbReference>
<organism evidence="2 3">
    <name type="scientific">Candidatus Magnetobacterium casense</name>
    <dbReference type="NCBI Taxonomy" id="1455061"/>
    <lineage>
        <taxon>Bacteria</taxon>
        <taxon>Pseudomonadati</taxon>
        <taxon>Nitrospirota</taxon>
        <taxon>Thermodesulfovibrionia</taxon>
        <taxon>Thermodesulfovibrionales</taxon>
        <taxon>Candidatus Magnetobacteriaceae</taxon>
        <taxon>Candidatus Magnetobacterium</taxon>
    </lineage>
</organism>
<dbReference type="RefSeq" id="WP_218251187.1">
    <property type="nucleotide sequence ID" value="NZ_JABXWD010000032.1"/>
</dbReference>
<evidence type="ECO:0000313" key="2">
    <source>
        <dbReference type="EMBL" id="MBV6340566.1"/>
    </source>
</evidence>
<name>A0ABS6RVB2_9BACT</name>
<sequence>MVFGGRTMDAMLKKWCFVSVMLMTLMFSGLAVRYAAGAGTDQPAAAGATPGKTQPAPVNKTVDKPVEPIVPYEYNPQGRRDPFMSILELNKKKRQKEKGPRDTRILSPLETVNWANMKLIGIVIDRIDKYASVVLSDGRAFAIKKGTFIGMNGGKVVEIRHDRIVVEEIIVDDVGRSTVKRLSMCLNQEEASGCDF</sequence>
<reference evidence="2 3" key="1">
    <citation type="journal article" date="2020" name="J Geophys Res Biogeosci">
        <title>Magnetotaxis as an Adaptation to Enable Bacterial Shuttling of Microbial Sulfur and Sulfur Cycling Across Aquatic Oxic#Anoxic Interfaces.</title>
        <authorList>
            <person name="Li J."/>
            <person name="Liu P."/>
            <person name="Wang J."/>
            <person name="Roberts A.P."/>
            <person name="Pan Y."/>
        </authorList>
    </citation>
    <scope>NUCLEOTIDE SEQUENCE [LARGE SCALE GENOMIC DNA]</scope>
    <source>
        <strain evidence="2 3">MYR-1_YQ</strain>
    </source>
</reference>
<proteinExistence type="predicted"/>
<accession>A0ABS6RVB2</accession>